<evidence type="ECO:0000256" key="7">
    <source>
        <dbReference type="ARBA" id="ARBA00023163"/>
    </source>
</evidence>
<dbReference type="GO" id="GO:0005654">
    <property type="term" value="C:nucleoplasm"/>
    <property type="evidence" value="ECO:0007669"/>
    <property type="project" value="TreeGrafter"/>
</dbReference>
<keyword evidence="6" id="KW-0805">Transcription regulation</keyword>
<feature type="domain" description="C2H2-type" evidence="10">
    <location>
        <begin position="213"/>
        <end position="240"/>
    </location>
</feature>
<dbReference type="OrthoDB" id="8630045at2759"/>
<dbReference type="PROSITE" id="PS50157">
    <property type="entry name" value="ZINC_FINGER_C2H2_2"/>
    <property type="match status" value="2"/>
</dbReference>
<evidence type="ECO:0000259" key="10">
    <source>
        <dbReference type="PROSITE" id="PS50157"/>
    </source>
</evidence>
<keyword evidence="5" id="KW-0862">Zinc</keyword>
<evidence type="ECO:0000313" key="12">
    <source>
        <dbReference type="Proteomes" id="UP000039865"/>
    </source>
</evidence>
<reference evidence="11 12" key="1">
    <citation type="submission" date="2014-06" db="EMBL/GenBank/DDBJ databases">
        <authorList>
            <person name="Swart Estienne"/>
        </authorList>
    </citation>
    <scope>NUCLEOTIDE SEQUENCE [LARGE SCALE GENOMIC DNA]</scope>
    <source>
        <strain evidence="11 12">130c</strain>
    </source>
</reference>
<keyword evidence="2" id="KW-0479">Metal-binding</keyword>
<sequence>MLGRSNAYLPSDQQHMVPQGYSYVPQSQIMIRQQQQSQIATPLNQVNPSFQLQNQEGLVHHIKSSFGNFSNCDLNHVSNICQCPMLNQEQMRVDDRFNVDSSDEDLTELTNPHLVNLDLALDSTDQNKLNYNNRFNSKYASNERLKFDFKRNPVPFTMQEVVIDGCRVYKKKFNNPSTKRKNTILYCGKCLRPFTKICNLKDHLRIHTGKKPYVCNVCTADFKQKGQLTKHEKIHQQSDENSGQRIRLSYQRSRRYVASQEPDDDDLPSCDNVLKMLNYHTATENIGDIIRKVNEGNIDSDQTISQDEELLIQRQFEKASQVQTKQDELFQSKTTILREEDGSSRVVNQSQ</sequence>
<dbReference type="Proteomes" id="UP000039865">
    <property type="component" value="Unassembled WGS sequence"/>
</dbReference>
<keyword evidence="7" id="KW-0804">Transcription</keyword>
<dbReference type="GO" id="GO:0000978">
    <property type="term" value="F:RNA polymerase II cis-regulatory region sequence-specific DNA binding"/>
    <property type="evidence" value="ECO:0007669"/>
    <property type="project" value="TreeGrafter"/>
</dbReference>
<keyword evidence="8" id="KW-0539">Nucleus</keyword>
<dbReference type="PANTHER" id="PTHR24399">
    <property type="entry name" value="ZINC FINGER AND BTB DOMAIN-CONTAINING"/>
    <property type="match status" value="1"/>
</dbReference>
<evidence type="ECO:0000313" key="11">
    <source>
        <dbReference type="EMBL" id="CDW91489.1"/>
    </source>
</evidence>
<keyword evidence="3" id="KW-0677">Repeat</keyword>
<evidence type="ECO:0000256" key="6">
    <source>
        <dbReference type="ARBA" id="ARBA00023015"/>
    </source>
</evidence>
<dbReference type="GO" id="GO:0008270">
    <property type="term" value="F:zinc ion binding"/>
    <property type="evidence" value="ECO:0007669"/>
    <property type="project" value="UniProtKB-KW"/>
</dbReference>
<dbReference type="Pfam" id="PF00096">
    <property type="entry name" value="zf-C2H2"/>
    <property type="match status" value="1"/>
</dbReference>
<dbReference type="EMBL" id="CCKQ01019475">
    <property type="protein sequence ID" value="CDW91489.1"/>
    <property type="molecule type" value="Genomic_DNA"/>
</dbReference>
<dbReference type="Gene3D" id="3.30.160.60">
    <property type="entry name" value="Classic Zinc Finger"/>
    <property type="match status" value="2"/>
</dbReference>
<organism evidence="11 12">
    <name type="scientific">Stylonychia lemnae</name>
    <name type="common">Ciliate</name>
    <dbReference type="NCBI Taxonomy" id="5949"/>
    <lineage>
        <taxon>Eukaryota</taxon>
        <taxon>Sar</taxon>
        <taxon>Alveolata</taxon>
        <taxon>Ciliophora</taxon>
        <taxon>Intramacronucleata</taxon>
        <taxon>Spirotrichea</taxon>
        <taxon>Stichotrichia</taxon>
        <taxon>Sporadotrichida</taxon>
        <taxon>Oxytrichidae</taxon>
        <taxon>Stylonychinae</taxon>
        <taxon>Stylonychia</taxon>
    </lineage>
</organism>
<evidence type="ECO:0000256" key="9">
    <source>
        <dbReference type="PROSITE-ProRule" id="PRU00042"/>
    </source>
</evidence>
<dbReference type="GO" id="GO:0001227">
    <property type="term" value="F:DNA-binding transcription repressor activity, RNA polymerase II-specific"/>
    <property type="evidence" value="ECO:0007669"/>
    <property type="project" value="TreeGrafter"/>
</dbReference>
<comment type="subcellular location">
    <subcellularLocation>
        <location evidence="1">Nucleus</location>
    </subcellularLocation>
</comment>
<dbReference type="InterPro" id="IPR036236">
    <property type="entry name" value="Znf_C2H2_sf"/>
</dbReference>
<keyword evidence="4 9" id="KW-0863">Zinc-finger</keyword>
<dbReference type="SUPFAM" id="SSF57667">
    <property type="entry name" value="beta-beta-alpha zinc fingers"/>
    <property type="match status" value="1"/>
</dbReference>
<evidence type="ECO:0000256" key="4">
    <source>
        <dbReference type="ARBA" id="ARBA00022771"/>
    </source>
</evidence>
<evidence type="ECO:0000256" key="3">
    <source>
        <dbReference type="ARBA" id="ARBA00022737"/>
    </source>
</evidence>
<protein>
    <submittedName>
        <fullName evidence="11">Zinc finger and btb domain containing 26</fullName>
    </submittedName>
</protein>
<dbReference type="PROSITE" id="PS00028">
    <property type="entry name" value="ZINC_FINGER_C2H2_1"/>
    <property type="match status" value="2"/>
</dbReference>
<dbReference type="SMART" id="SM00355">
    <property type="entry name" value="ZnF_C2H2"/>
    <property type="match status" value="2"/>
</dbReference>
<evidence type="ECO:0000256" key="8">
    <source>
        <dbReference type="ARBA" id="ARBA00023242"/>
    </source>
</evidence>
<dbReference type="InParanoid" id="A0A078BAT9"/>
<name>A0A078BAT9_STYLE</name>
<dbReference type="InterPro" id="IPR013087">
    <property type="entry name" value="Znf_C2H2_type"/>
</dbReference>
<evidence type="ECO:0000256" key="1">
    <source>
        <dbReference type="ARBA" id="ARBA00004123"/>
    </source>
</evidence>
<dbReference type="AlphaFoldDB" id="A0A078BAT9"/>
<keyword evidence="12" id="KW-1185">Reference proteome</keyword>
<proteinExistence type="predicted"/>
<dbReference type="FunFam" id="3.30.160.60:FF:002343">
    <property type="entry name" value="Zinc finger protein 33A"/>
    <property type="match status" value="1"/>
</dbReference>
<feature type="domain" description="C2H2-type" evidence="10">
    <location>
        <begin position="185"/>
        <end position="212"/>
    </location>
</feature>
<evidence type="ECO:0000256" key="2">
    <source>
        <dbReference type="ARBA" id="ARBA00022723"/>
    </source>
</evidence>
<accession>A0A078BAT9</accession>
<gene>
    <name evidence="11" type="primary">Contig8514.g9086</name>
    <name evidence="11" type="ORF">STYLEM_20644</name>
</gene>
<evidence type="ECO:0000256" key="5">
    <source>
        <dbReference type="ARBA" id="ARBA00022833"/>
    </source>
</evidence>
<dbReference type="PANTHER" id="PTHR24399:SF23">
    <property type="entry name" value="C2H2-TYPE DOMAIN-CONTAINING PROTEIN"/>
    <property type="match status" value="1"/>
</dbReference>